<name>U6K4B1_9EIME</name>
<accession>U6K4B1</accession>
<evidence type="ECO:0000313" key="1">
    <source>
        <dbReference type="EMBL" id="CDJ32519.1"/>
    </source>
</evidence>
<dbReference type="Proteomes" id="UP000030744">
    <property type="component" value="Unassembled WGS sequence"/>
</dbReference>
<protein>
    <submittedName>
        <fullName evidence="1">Uncharacterized protein</fullName>
    </submittedName>
</protein>
<dbReference type="EMBL" id="HG684243">
    <property type="protein sequence ID" value="CDJ32519.1"/>
    <property type="molecule type" value="Genomic_DNA"/>
</dbReference>
<reference evidence="1" key="1">
    <citation type="submission" date="2013-10" db="EMBL/GenBank/DDBJ databases">
        <title>Genomic analysis of the causative agents of coccidiosis in chickens.</title>
        <authorList>
            <person name="Reid A.J."/>
            <person name="Blake D."/>
            <person name="Billington K."/>
            <person name="Browne H."/>
            <person name="Dunn M."/>
            <person name="Hung S."/>
            <person name="Kawahara F."/>
            <person name="Miranda-Saavedra D."/>
            <person name="Mourier T."/>
            <person name="Nagra H."/>
            <person name="Otto T.D."/>
            <person name="Rawlings N."/>
            <person name="Sanchez A."/>
            <person name="Sanders M."/>
            <person name="Subramaniam C."/>
            <person name="Tay Y."/>
            <person name="Dear P."/>
            <person name="Doerig C."/>
            <person name="Gruber A."/>
            <person name="Parkinson J."/>
            <person name="Shirley M."/>
            <person name="Wan K.L."/>
            <person name="Berriman M."/>
            <person name="Tomley F."/>
            <person name="Pain A."/>
        </authorList>
    </citation>
    <scope>NUCLEOTIDE SEQUENCE [LARGE SCALE GENOMIC DNA]</scope>
    <source>
        <strain evidence="1">Houghton</strain>
    </source>
</reference>
<evidence type="ECO:0000313" key="2">
    <source>
        <dbReference type="Proteomes" id="UP000030744"/>
    </source>
</evidence>
<proteinExistence type="predicted"/>
<gene>
    <name evidence="1" type="ORF">EMH_0045470</name>
</gene>
<keyword evidence="2" id="KW-1185">Reference proteome</keyword>
<sequence>MANHSARDVRCGHSSHSFYGTAEAEERGAYGNGGASGMAHRRQAGSGWTRETPEGFDLEEDCLYLEQEYGSGLLGSLFELGIGPESAREELLAVLNQTTATFEPDAEPWQLVLPSHCNCLEAASIEGICEYGHATGLRCLRESVVLKMLRLFSLFETLN</sequence>
<dbReference type="GeneID" id="25379258"/>
<reference evidence="1" key="2">
    <citation type="submission" date="2013-10" db="EMBL/GenBank/DDBJ databases">
        <authorList>
            <person name="Aslett M."/>
        </authorList>
    </citation>
    <scope>NUCLEOTIDE SEQUENCE [LARGE SCALE GENOMIC DNA]</scope>
    <source>
        <strain evidence="1">Houghton</strain>
    </source>
</reference>
<dbReference type="VEuPathDB" id="ToxoDB:EMH_0045470"/>
<dbReference type="AlphaFoldDB" id="U6K4B1"/>
<organism evidence="1 2">
    <name type="scientific">Eimeria mitis</name>
    <dbReference type="NCBI Taxonomy" id="44415"/>
    <lineage>
        <taxon>Eukaryota</taxon>
        <taxon>Sar</taxon>
        <taxon>Alveolata</taxon>
        <taxon>Apicomplexa</taxon>
        <taxon>Conoidasida</taxon>
        <taxon>Coccidia</taxon>
        <taxon>Eucoccidiorida</taxon>
        <taxon>Eimeriorina</taxon>
        <taxon>Eimeriidae</taxon>
        <taxon>Eimeria</taxon>
    </lineage>
</organism>
<dbReference type="RefSeq" id="XP_013355084.1">
    <property type="nucleotide sequence ID" value="XM_013499630.1"/>
</dbReference>